<dbReference type="EMBL" id="JXXN02004860">
    <property type="protein sequence ID" value="THD20283.1"/>
    <property type="molecule type" value="Genomic_DNA"/>
</dbReference>
<dbReference type="SMART" id="SM00454">
    <property type="entry name" value="SAM"/>
    <property type="match status" value="1"/>
</dbReference>
<evidence type="ECO:0000259" key="1">
    <source>
        <dbReference type="PROSITE" id="PS50105"/>
    </source>
</evidence>
<dbReference type="InterPro" id="IPR001660">
    <property type="entry name" value="SAM"/>
</dbReference>
<dbReference type="PANTHER" id="PTHR46829">
    <property type="entry name" value="STERILE ALPHA MOTIF DOMAIN-CONTAINING PROTEIN 15"/>
    <property type="match status" value="1"/>
</dbReference>
<sequence>MGLKASNPCRTSGLQDRTDLHFFTMTAEGGSMTSLEICLNTTIPEASQWSTEQVAEWISELGFPNYKNCFVENFIDGRKLIQVDASALPKMGITKFEDIQYKGTHKFGRT</sequence>
<evidence type="ECO:0000313" key="2">
    <source>
        <dbReference type="EMBL" id="THD20283.1"/>
    </source>
</evidence>
<dbReference type="PROSITE" id="PS50105">
    <property type="entry name" value="SAM_DOMAIN"/>
    <property type="match status" value="1"/>
</dbReference>
<feature type="domain" description="SAM" evidence="1">
    <location>
        <begin position="49"/>
        <end position="94"/>
    </location>
</feature>
<dbReference type="AlphaFoldDB" id="A0A4E0QZ61"/>
<comment type="caution">
    <text evidence="2">The sequence shown here is derived from an EMBL/GenBank/DDBJ whole genome shotgun (WGS) entry which is preliminary data.</text>
</comment>
<protein>
    <recommendedName>
        <fullName evidence="1">SAM domain-containing protein</fullName>
    </recommendedName>
</protein>
<dbReference type="Pfam" id="PF00536">
    <property type="entry name" value="SAM_1"/>
    <property type="match status" value="1"/>
</dbReference>
<organism evidence="2 3">
    <name type="scientific">Fasciola hepatica</name>
    <name type="common">Liver fluke</name>
    <dbReference type="NCBI Taxonomy" id="6192"/>
    <lineage>
        <taxon>Eukaryota</taxon>
        <taxon>Metazoa</taxon>
        <taxon>Spiralia</taxon>
        <taxon>Lophotrochozoa</taxon>
        <taxon>Platyhelminthes</taxon>
        <taxon>Trematoda</taxon>
        <taxon>Digenea</taxon>
        <taxon>Plagiorchiida</taxon>
        <taxon>Echinostomata</taxon>
        <taxon>Echinostomatoidea</taxon>
        <taxon>Fasciolidae</taxon>
        <taxon>Fasciola</taxon>
    </lineage>
</organism>
<reference evidence="2" key="1">
    <citation type="submission" date="2019-03" db="EMBL/GenBank/DDBJ databases">
        <title>Improved annotation for the trematode Fasciola hepatica.</title>
        <authorList>
            <person name="Choi Y.-J."/>
            <person name="Martin J."/>
            <person name="Mitreva M."/>
        </authorList>
    </citation>
    <scope>NUCLEOTIDE SEQUENCE [LARGE SCALE GENOMIC DNA]</scope>
</reference>
<dbReference type="Gene3D" id="1.10.150.50">
    <property type="entry name" value="Transcription Factor, Ets-1"/>
    <property type="match status" value="1"/>
</dbReference>
<gene>
    <name evidence="2" type="ORF">D915_009038</name>
</gene>
<keyword evidence="3" id="KW-1185">Reference proteome</keyword>
<name>A0A4E0QZ61_FASHE</name>
<proteinExistence type="predicted"/>
<dbReference type="SUPFAM" id="SSF47769">
    <property type="entry name" value="SAM/Pointed domain"/>
    <property type="match status" value="1"/>
</dbReference>
<dbReference type="Proteomes" id="UP000230066">
    <property type="component" value="Unassembled WGS sequence"/>
</dbReference>
<evidence type="ECO:0000313" key="3">
    <source>
        <dbReference type="Proteomes" id="UP000230066"/>
    </source>
</evidence>
<dbReference type="InterPro" id="IPR013761">
    <property type="entry name" value="SAM/pointed_sf"/>
</dbReference>
<accession>A0A4E0QZ61</accession>
<dbReference type="PANTHER" id="PTHR46829:SF1">
    <property type="entry name" value="STERILE ALPHA MOTIF DOMAIN-CONTAINING PROTEIN 15"/>
    <property type="match status" value="1"/>
</dbReference>